<dbReference type="EMBL" id="LNPX01000004">
    <property type="protein sequence ID" value="OEK58970.1"/>
    <property type="molecule type" value="Genomic_DNA"/>
</dbReference>
<accession>A0AAP7LV40</accession>
<dbReference type="RefSeq" id="WP_069854371.1">
    <property type="nucleotide sequence ID" value="NZ_LNPX01000004.1"/>
</dbReference>
<gene>
    <name evidence="1" type="ORF">ASS94_01190</name>
</gene>
<comment type="caution">
    <text evidence="1">The sequence shown here is derived from an EMBL/GenBank/DDBJ whole genome shotgun (WGS) entry which is preliminary data.</text>
</comment>
<dbReference type="AlphaFoldDB" id="A0AAP7LV40"/>
<reference evidence="2" key="1">
    <citation type="submission" date="2015-11" db="EMBL/GenBank/DDBJ databases">
        <title>Genomic diversity of Staphylococcus saprophyticus strains from urinary tract infections, animal surfaces, and fermented foods.</title>
        <authorList>
            <person name="Wolfe B.E."/>
        </authorList>
    </citation>
    <scope>NUCLEOTIDE SEQUENCE [LARGE SCALE GENOMIC DNA]</scope>
    <source>
        <strain evidence="2">738_7</strain>
    </source>
</reference>
<sequence>MVKVFEVSSGNKISDDIESVGTYASLIQAETSVKRHIQTYANKKVNYNDISKKLIRDNTAILMEYERVYCIIKEYELDKTT</sequence>
<evidence type="ECO:0000313" key="1">
    <source>
        <dbReference type="EMBL" id="OEK58970.1"/>
    </source>
</evidence>
<proteinExistence type="predicted"/>
<dbReference type="Proteomes" id="UP000095464">
    <property type="component" value="Unassembled WGS sequence"/>
</dbReference>
<name>A0AAP7LV40_9STAP</name>
<evidence type="ECO:0000313" key="2">
    <source>
        <dbReference type="Proteomes" id="UP000095464"/>
    </source>
</evidence>
<protein>
    <submittedName>
        <fullName evidence="1">Uncharacterized protein</fullName>
    </submittedName>
</protein>
<organism evidence="1 2">
    <name type="scientific">Staphylococcus equorum</name>
    <dbReference type="NCBI Taxonomy" id="246432"/>
    <lineage>
        <taxon>Bacteria</taxon>
        <taxon>Bacillati</taxon>
        <taxon>Bacillota</taxon>
        <taxon>Bacilli</taxon>
        <taxon>Bacillales</taxon>
        <taxon>Staphylococcaceae</taxon>
        <taxon>Staphylococcus</taxon>
    </lineage>
</organism>